<dbReference type="RefSeq" id="WP_009378107.1">
    <property type="nucleotide sequence ID" value="NZ_ALJD01000017.1"/>
</dbReference>
<dbReference type="InterPro" id="IPR025669">
    <property type="entry name" value="AAA_dom"/>
</dbReference>
<dbReference type="eggNOG" id="arCOG00586">
    <property type="taxonomic scope" value="Archaea"/>
</dbReference>
<evidence type="ECO:0000313" key="2">
    <source>
        <dbReference type="EMBL" id="EJN56867.1"/>
    </source>
</evidence>
<dbReference type="PANTHER" id="PTHR13696:SF99">
    <property type="entry name" value="COBYRINIC ACID AC-DIAMIDE SYNTHASE"/>
    <property type="match status" value="1"/>
</dbReference>
<name>J3ESH7_9EURY</name>
<dbReference type="Pfam" id="PF13614">
    <property type="entry name" value="AAA_31"/>
    <property type="match status" value="1"/>
</dbReference>
<evidence type="ECO:0000313" key="3">
    <source>
        <dbReference type="Proteomes" id="UP000007813"/>
    </source>
</evidence>
<proteinExistence type="predicted"/>
<dbReference type="EMBL" id="ALJD01000017">
    <property type="protein sequence ID" value="EJN56867.1"/>
    <property type="molecule type" value="Genomic_DNA"/>
</dbReference>
<dbReference type="CDD" id="cd02042">
    <property type="entry name" value="ParAB_family"/>
    <property type="match status" value="1"/>
</dbReference>
<protein>
    <recommendedName>
        <fullName evidence="1">AAA domain-containing protein</fullName>
    </recommendedName>
</protein>
<reference evidence="2 3" key="1">
    <citation type="journal article" date="2012" name="J. Bacteriol.">
        <title>Draft Genome Sequence of the Extremely Halophilic Archaeon Halogranum salarium B-1T.</title>
        <authorList>
            <person name="Kim K.K."/>
            <person name="Lee K.C."/>
            <person name="Lee J.S."/>
        </authorList>
    </citation>
    <scope>NUCLEOTIDE SEQUENCE [LARGE SCALE GENOMIC DNA]</scope>
    <source>
        <strain evidence="2 3">B-1</strain>
    </source>
</reference>
<dbReference type="AlphaFoldDB" id="J3ESH7"/>
<dbReference type="InterPro" id="IPR027417">
    <property type="entry name" value="P-loop_NTPase"/>
</dbReference>
<dbReference type="OrthoDB" id="36110at2157"/>
<organism evidence="2 3">
    <name type="scientific">Halogranum salarium B-1</name>
    <dbReference type="NCBI Taxonomy" id="1210908"/>
    <lineage>
        <taxon>Archaea</taxon>
        <taxon>Methanobacteriati</taxon>
        <taxon>Methanobacteriota</taxon>
        <taxon>Stenosarchaea group</taxon>
        <taxon>Halobacteria</taxon>
        <taxon>Halobacteriales</taxon>
        <taxon>Haloferacaceae</taxon>
    </lineage>
</organism>
<evidence type="ECO:0000259" key="1">
    <source>
        <dbReference type="Pfam" id="PF13614"/>
    </source>
</evidence>
<dbReference type="InterPro" id="IPR050678">
    <property type="entry name" value="DNA_Partitioning_ATPase"/>
</dbReference>
<dbReference type="Gene3D" id="3.40.50.300">
    <property type="entry name" value="P-loop containing nucleotide triphosphate hydrolases"/>
    <property type="match status" value="1"/>
</dbReference>
<dbReference type="PANTHER" id="PTHR13696">
    <property type="entry name" value="P-LOOP CONTAINING NUCLEOSIDE TRIPHOSPHATE HYDROLASE"/>
    <property type="match status" value="1"/>
</dbReference>
<feature type="domain" description="AAA" evidence="1">
    <location>
        <begin position="13"/>
        <end position="172"/>
    </location>
</feature>
<gene>
    <name evidence="2" type="ORF">HSB1_46840</name>
</gene>
<dbReference type="Proteomes" id="UP000007813">
    <property type="component" value="Unassembled WGS sequence"/>
</dbReference>
<dbReference type="SUPFAM" id="SSF52540">
    <property type="entry name" value="P-loop containing nucleoside triphosphate hydrolases"/>
    <property type="match status" value="1"/>
</dbReference>
<comment type="caution">
    <text evidence="2">The sequence shown here is derived from an EMBL/GenBank/DDBJ whole genome shotgun (WGS) entry which is preliminary data.</text>
</comment>
<accession>J3ESH7</accession>
<sequence>MSFTENPQNGAVMVAIAKGGFGKTTISLNLADRLGRNYGKTLYVDCDHNGHGTAFTGYEEEYQTGKGIYDVIAEDANPEDVVIETKWDFDILPATPDLGKLSQELNSYQFSHTQLKNQVVDPLLEGEYDHVVIDSPGERNKVMDNALIATRSVIIPVMPGAGGLSGVKRILQDQILPVRNEGVKVDILAITPNNLTDRIDQDRADRRLLERLNENFPEYVPEYARITDEDWKAIDNGTYDGELPGIRKRDAISDSFDKANQPLAHFAPSNDQLKHFDNLASLVAERA</sequence>